<keyword evidence="3" id="KW-1185">Reference proteome</keyword>
<gene>
    <name evidence="2" type="ORF">HOLleu_23942</name>
</gene>
<feature type="transmembrane region" description="Helical" evidence="1">
    <location>
        <begin position="58"/>
        <end position="75"/>
    </location>
</feature>
<evidence type="ECO:0000313" key="3">
    <source>
        <dbReference type="Proteomes" id="UP001152320"/>
    </source>
</evidence>
<dbReference type="EMBL" id="JAIZAY010000011">
    <property type="protein sequence ID" value="KAJ8033632.1"/>
    <property type="molecule type" value="Genomic_DNA"/>
</dbReference>
<evidence type="ECO:0000256" key="1">
    <source>
        <dbReference type="SAM" id="Phobius"/>
    </source>
</evidence>
<reference evidence="2" key="1">
    <citation type="submission" date="2021-10" db="EMBL/GenBank/DDBJ databases">
        <title>Tropical sea cucumber genome reveals ecological adaptation and Cuvierian tubules defense mechanism.</title>
        <authorList>
            <person name="Chen T."/>
        </authorList>
    </citation>
    <scope>NUCLEOTIDE SEQUENCE</scope>
    <source>
        <strain evidence="2">Nanhai2018</strain>
        <tissue evidence="2">Muscle</tissue>
    </source>
</reference>
<protein>
    <submittedName>
        <fullName evidence="2">Uncharacterized protein</fullName>
    </submittedName>
</protein>
<sequence>MRTESDDEWEPTCWVYLLEADALMSNLVRICQIKMPIRWGILGLPTRLNNCQRSSTKLAILTVLLLVFTGCYTLVVQP</sequence>
<name>A0A9Q1BVI8_HOLLE</name>
<organism evidence="2 3">
    <name type="scientific">Holothuria leucospilota</name>
    <name type="common">Black long sea cucumber</name>
    <name type="synonym">Mertensiothuria leucospilota</name>
    <dbReference type="NCBI Taxonomy" id="206669"/>
    <lineage>
        <taxon>Eukaryota</taxon>
        <taxon>Metazoa</taxon>
        <taxon>Echinodermata</taxon>
        <taxon>Eleutherozoa</taxon>
        <taxon>Echinozoa</taxon>
        <taxon>Holothuroidea</taxon>
        <taxon>Aspidochirotacea</taxon>
        <taxon>Aspidochirotida</taxon>
        <taxon>Holothuriidae</taxon>
        <taxon>Holothuria</taxon>
    </lineage>
</organism>
<dbReference type="Proteomes" id="UP001152320">
    <property type="component" value="Chromosome 11"/>
</dbReference>
<keyword evidence="1" id="KW-1133">Transmembrane helix</keyword>
<proteinExistence type="predicted"/>
<accession>A0A9Q1BVI8</accession>
<comment type="caution">
    <text evidence="2">The sequence shown here is derived from an EMBL/GenBank/DDBJ whole genome shotgun (WGS) entry which is preliminary data.</text>
</comment>
<evidence type="ECO:0000313" key="2">
    <source>
        <dbReference type="EMBL" id="KAJ8033632.1"/>
    </source>
</evidence>
<keyword evidence="1" id="KW-0812">Transmembrane</keyword>
<dbReference type="AlphaFoldDB" id="A0A9Q1BVI8"/>
<keyword evidence="1" id="KW-0472">Membrane</keyword>